<evidence type="ECO:0000313" key="1">
    <source>
        <dbReference type="EMBL" id="BCO26824.1"/>
    </source>
</evidence>
<dbReference type="EMBL" id="AP024238">
    <property type="protein sequence ID" value="BCO26824.1"/>
    <property type="molecule type" value="Genomic_DNA"/>
</dbReference>
<accession>A0ABM7MKM3</accession>
<organism evidence="1 2">
    <name type="scientific">Rhodoferax lithotrophicus</name>
    <dbReference type="NCBI Taxonomy" id="2798804"/>
    <lineage>
        <taxon>Bacteria</taxon>
        <taxon>Pseudomonadati</taxon>
        <taxon>Pseudomonadota</taxon>
        <taxon>Betaproteobacteria</taxon>
        <taxon>Burkholderiales</taxon>
        <taxon>Comamonadaceae</taxon>
        <taxon>Rhodoferax</taxon>
    </lineage>
</organism>
<sequence length="37" mass="4688">MREHIWYMHDSLSTEKVDLYWGRFFIRWHGCNGQMKE</sequence>
<keyword evidence="2" id="KW-1185">Reference proteome</keyword>
<gene>
    <name evidence="1" type="ORF">MIZ03_1710</name>
</gene>
<name>A0ABM7MKM3_9BURK</name>
<proteinExistence type="predicted"/>
<protein>
    <submittedName>
        <fullName evidence="1">Uncharacterized protein</fullName>
    </submittedName>
</protein>
<reference evidence="1 2" key="1">
    <citation type="journal article" date="2021" name="Microbiol. Spectr.">
        <title>A Single Bacterium Capable of Oxidation and Reduction of Iron at Circumneutral pH.</title>
        <authorList>
            <person name="Kato S."/>
            <person name="Ohkuma M."/>
        </authorList>
    </citation>
    <scope>NUCLEOTIDE SEQUENCE [LARGE SCALE GENOMIC DNA]</scope>
    <source>
        <strain evidence="1 2">MIZ03</strain>
    </source>
</reference>
<dbReference type="Proteomes" id="UP000824366">
    <property type="component" value="Chromosome"/>
</dbReference>
<evidence type="ECO:0000313" key="2">
    <source>
        <dbReference type="Proteomes" id="UP000824366"/>
    </source>
</evidence>